<dbReference type="EMBL" id="UYSL01020339">
    <property type="protein sequence ID" value="VDL74137.1"/>
    <property type="molecule type" value="Genomic_DNA"/>
</dbReference>
<accession>A0A0N4Y3X3</accession>
<sequence length="112" mass="12226">MRYRNRARITNVAEYTRNSTDDTVRNFASGYGITTPYGIAVNVDGDHYKSLLTGNGVFNVNVGVFKLSQGNLNRLLFNDESTLAGLIIVANGCTNEFAPPVFVAETGGDWET</sequence>
<dbReference type="Proteomes" id="UP000271162">
    <property type="component" value="Unassembled WGS sequence"/>
</dbReference>
<gene>
    <name evidence="1" type="ORF">NBR_LOCUS10548</name>
</gene>
<proteinExistence type="predicted"/>
<reference evidence="3" key="1">
    <citation type="submission" date="2017-02" db="UniProtKB">
        <authorList>
            <consortium name="WormBaseParasite"/>
        </authorList>
    </citation>
    <scope>IDENTIFICATION</scope>
</reference>
<dbReference type="AlphaFoldDB" id="A0A0N4Y3X3"/>
<dbReference type="WBParaSite" id="NBR_0001054701-mRNA-1">
    <property type="protein sequence ID" value="NBR_0001054701-mRNA-1"/>
    <property type="gene ID" value="NBR_0001054701"/>
</dbReference>
<keyword evidence="2" id="KW-1185">Reference proteome</keyword>
<organism evidence="3">
    <name type="scientific">Nippostrongylus brasiliensis</name>
    <name type="common">Rat hookworm</name>
    <dbReference type="NCBI Taxonomy" id="27835"/>
    <lineage>
        <taxon>Eukaryota</taxon>
        <taxon>Metazoa</taxon>
        <taxon>Ecdysozoa</taxon>
        <taxon>Nematoda</taxon>
        <taxon>Chromadorea</taxon>
        <taxon>Rhabditida</taxon>
        <taxon>Rhabditina</taxon>
        <taxon>Rhabditomorpha</taxon>
        <taxon>Strongyloidea</taxon>
        <taxon>Heligmosomidae</taxon>
        <taxon>Nippostrongylus</taxon>
    </lineage>
</organism>
<reference evidence="1 2" key="2">
    <citation type="submission" date="2018-11" db="EMBL/GenBank/DDBJ databases">
        <authorList>
            <consortium name="Pathogen Informatics"/>
        </authorList>
    </citation>
    <scope>NUCLEOTIDE SEQUENCE [LARGE SCALE GENOMIC DNA]</scope>
</reference>
<evidence type="ECO:0000313" key="1">
    <source>
        <dbReference type="EMBL" id="VDL74137.1"/>
    </source>
</evidence>
<evidence type="ECO:0000313" key="3">
    <source>
        <dbReference type="WBParaSite" id="NBR_0001054701-mRNA-1"/>
    </source>
</evidence>
<evidence type="ECO:0000313" key="2">
    <source>
        <dbReference type="Proteomes" id="UP000271162"/>
    </source>
</evidence>
<protein>
    <submittedName>
        <fullName evidence="3">Peptidase A1 domain-containing protein</fullName>
    </submittedName>
</protein>
<name>A0A0N4Y3X3_NIPBR</name>